<dbReference type="EC" id="1.3.3.4" evidence="4 11"/>
<evidence type="ECO:0000313" key="13">
    <source>
        <dbReference type="EMBL" id="KIM19625.1"/>
    </source>
</evidence>
<dbReference type="Gene3D" id="3.50.50.60">
    <property type="entry name" value="FAD/NAD(P)-binding domain"/>
    <property type="match status" value="1"/>
</dbReference>
<dbReference type="PRINTS" id="PR00368">
    <property type="entry name" value="FADPNR"/>
</dbReference>
<dbReference type="InterPro" id="IPR036188">
    <property type="entry name" value="FAD/NAD-bd_sf"/>
</dbReference>
<keyword evidence="7 11" id="KW-0560">Oxidoreductase</keyword>
<reference evidence="14" key="2">
    <citation type="submission" date="2015-01" db="EMBL/GenBank/DDBJ databases">
        <title>Evolutionary Origins and Diversification of the Mycorrhizal Mutualists.</title>
        <authorList>
            <consortium name="DOE Joint Genome Institute"/>
            <consortium name="Mycorrhizal Genomics Consortium"/>
            <person name="Kohler A."/>
            <person name="Kuo A."/>
            <person name="Nagy L.G."/>
            <person name="Floudas D."/>
            <person name="Copeland A."/>
            <person name="Barry K.W."/>
            <person name="Cichocki N."/>
            <person name="Veneault-Fourrey C."/>
            <person name="LaButti K."/>
            <person name="Lindquist E.A."/>
            <person name="Lipzen A."/>
            <person name="Lundell T."/>
            <person name="Morin E."/>
            <person name="Murat C."/>
            <person name="Riley R."/>
            <person name="Ohm R."/>
            <person name="Sun H."/>
            <person name="Tunlid A."/>
            <person name="Henrissat B."/>
            <person name="Grigoriev I.V."/>
            <person name="Hibbett D.S."/>
            <person name="Martin F."/>
        </authorList>
    </citation>
    <scope>NUCLEOTIDE SEQUENCE [LARGE SCALE GENOMIC DNA]</scope>
    <source>
        <strain evidence="14">MAFF 305830</strain>
    </source>
</reference>
<dbReference type="PANTHER" id="PTHR42923:SF3">
    <property type="entry name" value="PROTOPORPHYRINOGEN OXIDASE"/>
    <property type="match status" value="1"/>
</dbReference>
<comment type="function">
    <text evidence="1 11">Catalyzes the 6-electron oxidation of protoporphyrinogen-IX to form protoporphyrin-IX.</text>
</comment>
<dbReference type="NCBIfam" id="TIGR00562">
    <property type="entry name" value="proto_IX_ox"/>
    <property type="match status" value="1"/>
</dbReference>
<evidence type="ECO:0000256" key="3">
    <source>
        <dbReference type="ARBA" id="ARBA00010551"/>
    </source>
</evidence>
<dbReference type="InterPro" id="IPR002937">
    <property type="entry name" value="Amino_oxidase"/>
</dbReference>
<sequence>MSRTLHRALQCGRACRTRKHLHHSNVNLNGYRYASTAANDSKPPEHIAVLGGGISGLTAAFHLGRRFPDTRITLLEAGSRQGGWIQTDTVDLGPQYGKVVLEAGPRTLRPVSKPLLELVNLLGLQDELVLTSKTAPAAKNRYICLSKPDGDGLKVLPSSPLNLFVSPFFFTLLSSILVERYWPANRPQPIQVPEEERAAKALQMKVYDDESVDSFLTRRFGAKAARLFGSSLVHGVYAGDSRLLSVRSSFPSLWEAEDRGKGSVITGIVRSRKDGSSKVEEVYDMGDVTQTMKDVSVFSFKDGIAALPMALSKRLDTMPSVQSRLSSGVASLEPQEEGVKIHLLDGNTVSASHVVSALPLPKLDSLLQQNPLPHLKYNPSTTVTVVNLVFPCAPSDLHPAGFGYLVPRPADGYESATGLGILGTVFDSCALSAQDRAGSQPITKLTVMCGGPYHASSFSVEALVDELFRHLRRPKITPIHVGVHKQVDCIPLPLVGHLDRMSEVQRILAERPWNGRLSVIGAGVSGAGISDCVKAAREAALGFTS</sequence>
<dbReference type="HOGENOM" id="CLU_009629_1_1_1"/>
<comment type="subcellular location">
    <subcellularLocation>
        <location evidence="11">Mitochondrion inner membrane</location>
    </subcellularLocation>
</comment>
<comment type="catalytic activity">
    <reaction evidence="10 11">
        <text>protoporphyrinogen IX + 3 O2 = protoporphyrin IX + 3 H2O2</text>
        <dbReference type="Rhea" id="RHEA:25576"/>
        <dbReference type="ChEBI" id="CHEBI:15379"/>
        <dbReference type="ChEBI" id="CHEBI:16240"/>
        <dbReference type="ChEBI" id="CHEBI:57306"/>
        <dbReference type="ChEBI" id="CHEBI:57307"/>
        <dbReference type="EC" id="1.3.3.4"/>
    </reaction>
</comment>
<dbReference type="AlphaFoldDB" id="A0A0C3A4P4"/>
<evidence type="ECO:0000256" key="9">
    <source>
        <dbReference type="ARBA" id="ARBA00023244"/>
    </source>
</evidence>
<evidence type="ECO:0000256" key="6">
    <source>
        <dbReference type="ARBA" id="ARBA00022827"/>
    </source>
</evidence>
<dbReference type="OrthoDB" id="438553at2759"/>
<dbReference type="SUPFAM" id="SSF51905">
    <property type="entry name" value="FAD/NAD(P)-binding domain"/>
    <property type="match status" value="1"/>
</dbReference>
<comment type="pathway">
    <text evidence="2 11">Porphyrin-containing compound metabolism; protoporphyrin-IX biosynthesis; protoporphyrin-IX from protoporphyrinogen-IX: step 1/1.</text>
</comment>
<dbReference type="Pfam" id="PF01593">
    <property type="entry name" value="Amino_oxidase"/>
    <property type="match status" value="1"/>
</dbReference>
<keyword evidence="5 11" id="KW-0285">Flavoprotein</keyword>
<dbReference type="EMBL" id="KN824597">
    <property type="protein sequence ID" value="KIM19625.1"/>
    <property type="molecule type" value="Genomic_DNA"/>
</dbReference>
<keyword evidence="8 11" id="KW-0350">Heme biosynthesis</keyword>
<evidence type="ECO:0000256" key="1">
    <source>
        <dbReference type="ARBA" id="ARBA00002600"/>
    </source>
</evidence>
<name>A0A0C3A4P4_SERVB</name>
<evidence type="ECO:0000256" key="7">
    <source>
        <dbReference type="ARBA" id="ARBA00023002"/>
    </source>
</evidence>
<dbReference type="GO" id="GO:0006782">
    <property type="term" value="P:protoporphyrinogen IX biosynthetic process"/>
    <property type="evidence" value="ECO:0007669"/>
    <property type="project" value="UniProtKB-UniRule"/>
</dbReference>
<comment type="cofactor">
    <cofactor evidence="11">
        <name>FAD</name>
        <dbReference type="ChEBI" id="CHEBI:57692"/>
    </cofactor>
    <text evidence="11">Binds 1 FAD per subunit.</text>
</comment>
<evidence type="ECO:0000256" key="8">
    <source>
        <dbReference type="ARBA" id="ARBA00023133"/>
    </source>
</evidence>
<dbReference type="GO" id="GO:0004729">
    <property type="term" value="F:oxygen-dependent protoporphyrinogen oxidase activity"/>
    <property type="evidence" value="ECO:0007669"/>
    <property type="project" value="UniProtKB-UniRule"/>
</dbReference>
<dbReference type="PANTHER" id="PTHR42923">
    <property type="entry name" value="PROTOPORPHYRINOGEN OXIDASE"/>
    <property type="match status" value="1"/>
</dbReference>
<organism evidence="13 14">
    <name type="scientific">Serendipita vermifera MAFF 305830</name>
    <dbReference type="NCBI Taxonomy" id="933852"/>
    <lineage>
        <taxon>Eukaryota</taxon>
        <taxon>Fungi</taxon>
        <taxon>Dikarya</taxon>
        <taxon>Basidiomycota</taxon>
        <taxon>Agaricomycotina</taxon>
        <taxon>Agaricomycetes</taxon>
        <taxon>Sebacinales</taxon>
        <taxon>Serendipitaceae</taxon>
        <taxon>Serendipita</taxon>
    </lineage>
</organism>
<evidence type="ECO:0000256" key="4">
    <source>
        <dbReference type="ARBA" id="ARBA00012867"/>
    </source>
</evidence>
<dbReference type="InterPro" id="IPR050464">
    <property type="entry name" value="Zeta_carotene_desat/Oxidored"/>
</dbReference>
<dbReference type="SUPFAM" id="SSF54373">
    <property type="entry name" value="FAD-linked reductases, C-terminal domain"/>
    <property type="match status" value="1"/>
</dbReference>
<keyword evidence="14" id="KW-1185">Reference proteome</keyword>
<dbReference type="Proteomes" id="UP000054097">
    <property type="component" value="Unassembled WGS sequence"/>
</dbReference>
<proteinExistence type="inferred from homology"/>
<evidence type="ECO:0000256" key="2">
    <source>
        <dbReference type="ARBA" id="ARBA00005073"/>
    </source>
</evidence>
<dbReference type="STRING" id="933852.A0A0C3A4P4"/>
<accession>A0A0C3A4P4</accession>
<reference evidence="13 14" key="1">
    <citation type="submission" date="2014-04" db="EMBL/GenBank/DDBJ databases">
        <authorList>
            <consortium name="DOE Joint Genome Institute"/>
            <person name="Kuo A."/>
            <person name="Zuccaro A."/>
            <person name="Kohler A."/>
            <person name="Nagy L.G."/>
            <person name="Floudas D."/>
            <person name="Copeland A."/>
            <person name="Barry K.W."/>
            <person name="Cichocki N."/>
            <person name="Veneault-Fourrey C."/>
            <person name="LaButti K."/>
            <person name="Lindquist E.A."/>
            <person name="Lipzen A."/>
            <person name="Lundell T."/>
            <person name="Morin E."/>
            <person name="Murat C."/>
            <person name="Sun H."/>
            <person name="Tunlid A."/>
            <person name="Henrissat B."/>
            <person name="Grigoriev I.V."/>
            <person name="Hibbett D.S."/>
            <person name="Martin F."/>
            <person name="Nordberg H.P."/>
            <person name="Cantor M.N."/>
            <person name="Hua S.X."/>
        </authorList>
    </citation>
    <scope>NUCLEOTIDE SEQUENCE [LARGE SCALE GENOMIC DNA]</scope>
    <source>
        <strain evidence="13 14">MAFF 305830</strain>
    </source>
</reference>
<evidence type="ECO:0000256" key="5">
    <source>
        <dbReference type="ARBA" id="ARBA00022630"/>
    </source>
</evidence>
<evidence type="ECO:0000259" key="12">
    <source>
        <dbReference type="Pfam" id="PF01593"/>
    </source>
</evidence>
<feature type="domain" description="Amine oxidase" evidence="12">
    <location>
        <begin position="54"/>
        <end position="540"/>
    </location>
</feature>
<keyword evidence="9 11" id="KW-0627">Porphyrin biosynthesis</keyword>
<evidence type="ECO:0000313" key="14">
    <source>
        <dbReference type="Proteomes" id="UP000054097"/>
    </source>
</evidence>
<keyword evidence="6 11" id="KW-0274">FAD</keyword>
<dbReference type="GO" id="GO:0005743">
    <property type="term" value="C:mitochondrial inner membrane"/>
    <property type="evidence" value="ECO:0007669"/>
    <property type="project" value="UniProtKB-SubCell"/>
</dbReference>
<dbReference type="UniPathway" id="UPA00251">
    <property type="reaction ID" value="UER00324"/>
</dbReference>
<comment type="similarity">
    <text evidence="3 11">Belongs to the protoporphyrinogen/coproporphyrinogen oxidase family. Protoporphyrinogen oxidase subfamily.</text>
</comment>
<protein>
    <recommendedName>
        <fullName evidence="4 11">Protoporphyrinogen oxidase</fullName>
        <ecNumber evidence="4 11">1.3.3.4</ecNumber>
    </recommendedName>
</protein>
<evidence type="ECO:0000256" key="11">
    <source>
        <dbReference type="RuleBase" id="RU367069"/>
    </source>
</evidence>
<dbReference type="InterPro" id="IPR004572">
    <property type="entry name" value="Protoporphyrinogen_oxidase"/>
</dbReference>
<gene>
    <name evidence="13" type="ORF">M408DRAFT_197553</name>
</gene>
<evidence type="ECO:0000256" key="10">
    <source>
        <dbReference type="ARBA" id="ARBA00047554"/>
    </source>
</evidence>